<evidence type="ECO:0000256" key="2">
    <source>
        <dbReference type="SAM" id="MobiDB-lite"/>
    </source>
</evidence>
<gene>
    <name evidence="4" type="ORF">NUU61_003686</name>
</gene>
<protein>
    <recommendedName>
        <fullName evidence="3">Asteroid domain-containing protein</fullName>
    </recommendedName>
</protein>
<dbReference type="Pfam" id="PF12813">
    <property type="entry name" value="XPG_I_2"/>
    <property type="match status" value="1"/>
</dbReference>
<comment type="caution">
    <text evidence="4">The sequence shown here is derived from an EMBL/GenBank/DDBJ whole genome shotgun (WGS) entry which is preliminary data.</text>
</comment>
<comment type="similarity">
    <text evidence="1">Belongs to the asteroid family.</text>
</comment>
<dbReference type="InterPro" id="IPR026832">
    <property type="entry name" value="Asteroid"/>
</dbReference>
<feature type="domain" description="Asteroid" evidence="3">
    <location>
        <begin position="178"/>
        <end position="442"/>
    </location>
</feature>
<evidence type="ECO:0000259" key="3">
    <source>
        <dbReference type="Pfam" id="PF12813"/>
    </source>
</evidence>
<evidence type="ECO:0000313" key="5">
    <source>
        <dbReference type="Proteomes" id="UP001141434"/>
    </source>
</evidence>
<organism evidence="4 5">
    <name type="scientific">Penicillium alfredii</name>
    <dbReference type="NCBI Taxonomy" id="1506179"/>
    <lineage>
        <taxon>Eukaryota</taxon>
        <taxon>Fungi</taxon>
        <taxon>Dikarya</taxon>
        <taxon>Ascomycota</taxon>
        <taxon>Pezizomycotina</taxon>
        <taxon>Eurotiomycetes</taxon>
        <taxon>Eurotiomycetidae</taxon>
        <taxon>Eurotiales</taxon>
        <taxon>Aspergillaceae</taxon>
        <taxon>Penicillium</taxon>
    </lineage>
</organism>
<dbReference type="RefSeq" id="XP_056512295.1">
    <property type="nucleotide sequence ID" value="XM_056654268.1"/>
</dbReference>
<dbReference type="InterPro" id="IPR039436">
    <property type="entry name" value="Asteroid_dom"/>
</dbReference>
<proteinExistence type="inferred from homology"/>
<dbReference type="SUPFAM" id="SSF88723">
    <property type="entry name" value="PIN domain-like"/>
    <property type="match status" value="1"/>
</dbReference>
<keyword evidence="5" id="KW-1185">Reference proteome</keyword>
<dbReference type="EMBL" id="JAPMSZ010000005">
    <property type="protein sequence ID" value="KAJ5101464.1"/>
    <property type="molecule type" value="Genomic_DNA"/>
</dbReference>
<dbReference type="GeneID" id="81393436"/>
<dbReference type="Gene3D" id="3.40.50.1010">
    <property type="entry name" value="5'-nuclease"/>
    <property type="match status" value="1"/>
</dbReference>
<feature type="region of interest" description="Disordered" evidence="2">
    <location>
        <begin position="135"/>
        <end position="157"/>
    </location>
</feature>
<evidence type="ECO:0000313" key="4">
    <source>
        <dbReference type="EMBL" id="KAJ5101464.1"/>
    </source>
</evidence>
<dbReference type="OrthoDB" id="5297549at2759"/>
<sequence>MGISFLTKHLLPYAERARLSVGGTRTEERPCVSSVVIDGPSLVYHVYYRILAWMDPSCDVLDIQPTCDEVSRGVVSYLLQLSKAGVVTYAILPSLLPRQEYLVSRFFPRHGIYFDGALPVSKRETRLARIEKSRHRLEVSRRRTPSPSSPEYREPASIQPGQLWQTRSLPSRWKGLPENPFMVSAVYDDLRERWTNERISTDVQSERDHLPVDAEYPWASITAMVSGEADFVCAHVAKLTGSAVLTSDSDLLLHDLGPHGSVVFLDSLQLSDSLQRPFEPEIQGLRICPHSLPHRLGGISLLRFAYELKRTPWVQFPELVRRSKAEFEPAKTYDYQDFIQEYQPSTEQSPMPKKQLHPLDPRVSELFWQYELSGVYGYAEQPHIYLGVLNEDHSRRCAWEHGRFYRSLGYSLLNLSRPSNGFTNVYEFVRRGGRIVAETITLASLKTAMSDLQLLQRRLGLARAVFNSSSAGFWVLFALTEIYHDSSNMATTPSADQLRRFLGEGFMAKKTEWTDIHLLAEIQAVLYSLRMLRQLLGVATLDNEVLAESRLGLADLPPLHTMMRSRREMIPSFVDKQLVHGSVNQLFQTYC</sequence>
<dbReference type="PANTHER" id="PTHR15665">
    <property type="entry name" value="ASTEROID PROTEIN"/>
    <property type="match status" value="1"/>
</dbReference>
<reference evidence="4" key="1">
    <citation type="submission" date="2022-11" db="EMBL/GenBank/DDBJ databases">
        <authorList>
            <person name="Petersen C."/>
        </authorList>
    </citation>
    <scope>NUCLEOTIDE SEQUENCE</scope>
    <source>
        <strain evidence="4">IBT 34128</strain>
    </source>
</reference>
<dbReference type="PANTHER" id="PTHR15665:SF1">
    <property type="entry name" value="PROTEIN ASTEROID HOMOLOG 1"/>
    <property type="match status" value="1"/>
</dbReference>
<evidence type="ECO:0000256" key="1">
    <source>
        <dbReference type="ARBA" id="ARBA00007398"/>
    </source>
</evidence>
<reference evidence="4" key="2">
    <citation type="journal article" date="2023" name="IMA Fungus">
        <title>Comparative genomic study of the Penicillium genus elucidates a diverse pangenome and 15 lateral gene transfer events.</title>
        <authorList>
            <person name="Petersen C."/>
            <person name="Sorensen T."/>
            <person name="Nielsen M.R."/>
            <person name="Sondergaard T.E."/>
            <person name="Sorensen J.L."/>
            <person name="Fitzpatrick D.A."/>
            <person name="Frisvad J.C."/>
            <person name="Nielsen K.L."/>
        </authorList>
    </citation>
    <scope>NUCLEOTIDE SEQUENCE</scope>
    <source>
        <strain evidence="4">IBT 34128</strain>
    </source>
</reference>
<accession>A0A9W9FJW4</accession>
<name>A0A9W9FJW4_9EURO</name>
<dbReference type="AlphaFoldDB" id="A0A9W9FJW4"/>
<dbReference type="Proteomes" id="UP001141434">
    <property type="component" value="Unassembled WGS sequence"/>
</dbReference>
<dbReference type="InterPro" id="IPR029060">
    <property type="entry name" value="PIN-like_dom_sf"/>
</dbReference>
<dbReference type="CDD" id="cd18675">
    <property type="entry name" value="PIN_SpAst1-like"/>
    <property type="match status" value="1"/>
</dbReference>